<name>A0ABN9TNJ1_9DINO</name>
<keyword evidence="14" id="KW-1185">Reference proteome</keyword>
<evidence type="ECO:0000256" key="2">
    <source>
        <dbReference type="ARBA" id="ARBA00006003"/>
    </source>
</evidence>
<dbReference type="Gene3D" id="3.90.1480.20">
    <property type="entry name" value="Glycosyl transferase family 29"/>
    <property type="match status" value="1"/>
</dbReference>
<dbReference type="Pfam" id="PF00777">
    <property type="entry name" value="Glyco_transf_29"/>
    <property type="match status" value="1"/>
</dbReference>
<accession>A0ABN9TNJ1</accession>
<keyword evidence="8" id="KW-0333">Golgi apparatus</keyword>
<evidence type="ECO:0000256" key="6">
    <source>
        <dbReference type="ARBA" id="ARBA00022968"/>
    </source>
</evidence>
<dbReference type="InterPro" id="IPR050943">
    <property type="entry name" value="Glycosyltr_29_Sialyltrsf"/>
</dbReference>
<organism evidence="13 14">
    <name type="scientific">Prorocentrum cordatum</name>
    <dbReference type="NCBI Taxonomy" id="2364126"/>
    <lineage>
        <taxon>Eukaryota</taxon>
        <taxon>Sar</taxon>
        <taxon>Alveolata</taxon>
        <taxon>Dinophyceae</taxon>
        <taxon>Prorocentrales</taxon>
        <taxon>Prorocentraceae</taxon>
        <taxon>Prorocentrum</taxon>
    </lineage>
</organism>
<keyword evidence="4" id="KW-0808">Transferase</keyword>
<gene>
    <name evidence="13" type="ORF">PCOR1329_LOCUS40797</name>
</gene>
<keyword evidence="7 12" id="KW-1133">Transmembrane helix</keyword>
<evidence type="ECO:0000313" key="13">
    <source>
        <dbReference type="EMBL" id="CAK0847629.1"/>
    </source>
</evidence>
<dbReference type="PANTHER" id="PTHR11987">
    <property type="entry name" value="ALPHA-2,8-SIALYLTRANSFERASE"/>
    <property type="match status" value="1"/>
</dbReference>
<evidence type="ECO:0000256" key="11">
    <source>
        <dbReference type="SAM" id="MobiDB-lite"/>
    </source>
</evidence>
<sequence>MLVSACVVPENSSSNSSSSAIIILMTAVCVVVAAVFLFVPQFKRFPHSSVAILAQGTRRAPRRGRLPAPSRDPRSPNPGRARAKRRAMADYAAVAGLRAAADAGAPGASGTEAPAEVPAADRGRLPRRACVVAVCCTAVGMALWCAAGRGPSVWARARGLTGEEGANRPSHRNLTLHPDAAENLAGMGTSGTINDRVAEILTHDWSPVKGKSCWRVGFGSGHFPDGSTSEDHGSNRTLDACLKACMENDFCHGITVEAGKNTSGPCWLLPELVLDECQGGPSYDTYRRGPIPDRIAQIQEISGWRRYAGLNCYPGSGSWNFPEITGTHFQTYAGRKITVNECMIRCEQDPLCEAIVVAHQDRAAFTPCQLRHLVVPGSCSKNGAFDTWRMDQGRTLAPGVEEPAAALGRDRLHGVLDMVEGEGFDKLDLTRCALVGASGVMKGSHKGAEIDGHTAVIRINRLPRGEYYADFGAKTDFLYVSHEWSGAVSLMGGENAKVIKCADAVGCPKAGIIARGDLVRCKPSEMASNWGLDHTLVGCTHTNISRMVATGFHTLHGALATTGLHAFFTFLPVCDELNLYGFGGISTADGHSEWTKGHNLFQEHLIQDHVINRQWGSVPWRNKFREFDWMKRVMGKVRKVVGTVA</sequence>
<feature type="transmembrane region" description="Helical" evidence="12">
    <location>
        <begin position="20"/>
        <end position="39"/>
    </location>
</feature>
<keyword evidence="10" id="KW-0325">Glycoprotein</keyword>
<comment type="caution">
    <text evidence="13">The sequence shown here is derived from an EMBL/GenBank/DDBJ whole genome shotgun (WGS) entry which is preliminary data.</text>
</comment>
<evidence type="ECO:0000256" key="3">
    <source>
        <dbReference type="ARBA" id="ARBA00022676"/>
    </source>
</evidence>
<evidence type="ECO:0000256" key="9">
    <source>
        <dbReference type="ARBA" id="ARBA00023136"/>
    </source>
</evidence>
<keyword evidence="6" id="KW-0735">Signal-anchor</keyword>
<protein>
    <recommendedName>
        <fullName evidence="15">Apple domain-containing protein</fullName>
    </recommendedName>
</protein>
<comment type="subcellular location">
    <subcellularLocation>
        <location evidence="1">Golgi apparatus membrane</location>
        <topology evidence="1">Single-pass type II membrane protein</topology>
    </subcellularLocation>
</comment>
<dbReference type="InterPro" id="IPR038578">
    <property type="entry name" value="GT29-like_sf"/>
</dbReference>
<reference evidence="13" key="1">
    <citation type="submission" date="2023-10" db="EMBL/GenBank/DDBJ databases">
        <authorList>
            <person name="Chen Y."/>
            <person name="Shah S."/>
            <person name="Dougan E. K."/>
            <person name="Thang M."/>
            <person name="Chan C."/>
        </authorList>
    </citation>
    <scope>NUCLEOTIDE SEQUENCE [LARGE SCALE GENOMIC DNA]</scope>
</reference>
<dbReference type="PANTHER" id="PTHR11987:SF53">
    <property type="entry name" value="ALPHA-2,8-SIALYLTRANSFERASE 8F-LIKE"/>
    <property type="match status" value="1"/>
</dbReference>
<evidence type="ECO:0000256" key="12">
    <source>
        <dbReference type="SAM" id="Phobius"/>
    </source>
</evidence>
<evidence type="ECO:0000256" key="10">
    <source>
        <dbReference type="ARBA" id="ARBA00023180"/>
    </source>
</evidence>
<keyword evidence="5 12" id="KW-0812">Transmembrane</keyword>
<dbReference type="EMBL" id="CAUYUJ010014918">
    <property type="protein sequence ID" value="CAK0847629.1"/>
    <property type="molecule type" value="Genomic_DNA"/>
</dbReference>
<keyword evidence="9 12" id="KW-0472">Membrane</keyword>
<feature type="transmembrane region" description="Helical" evidence="12">
    <location>
        <begin position="129"/>
        <end position="149"/>
    </location>
</feature>
<dbReference type="Proteomes" id="UP001189429">
    <property type="component" value="Unassembled WGS sequence"/>
</dbReference>
<comment type="similarity">
    <text evidence="2">Belongs to the glycosyltransferase 29 family.</text>
</comment>
<evidence type="ECO:0000256" key="1">
    <source>
        <dbReference type="ARBA" id="ARBA00004323"/>
    </source>
</evidence>
<evidence type="ECO:0000256" key="5">
    <source>
        <dbReference type="ARBA" id="ARBA00022692"/>
    </source>
</evidence>
<evidence type="ECO:0000256" key="8">
    <source>
        <dbReference type="ARBA" id="ARBA00023034"/>
    </source>
</evidence>
<evidence type="ECO:0008006" key="15">
    <source>
        <dbReference type="Google" id="ProtNLM"/>
    </source>
</evidence>
<feature type="region of interest" description="Disordered" evidence="11">
    <location>
        <begin position="56"/>
        <end position="85"/>
    </location>
</feature>
<keyword evidence="3" id="KW-0328">Glycosyltransferase</keyword>
<evidence type="ECO:0000313" key="14">
    <source>
        <dbReference type="Proteomes" id="UP001189429"/>
    </source>
</evidence>
<proteinExistence type="inferred from homology"/>
<evidence type="ECO:0000256" key="7">
    <source>
        <dbReference type="ARBA" id="ARBA00022989"/>
    </source>
</evidence>
<dbReference type="InterPro" id="IPR001675">
    <property type="entry name" value="Glyco_trans_29"/>
</dbReference>
<evidence type="ECO:0000256" key="4">
    <source>
        <dbReference type="ARBA" id="ARBA00022679"/>
    </source>
</evidence>